<reference evidence="11" key="1">
    <citation type="submission" date="2016-01" db="EMBL/GenBank/DDBJ databases">
        <authorList>
            <person name="Mcilroy J.S."/>
            <person name="Karst M S."/>
            <person name="Albertsen M."/>
        </authorList>
    </citation>
    <scope>NUCLEOTIDE SEQUENCE</scope>
    <source>
        <strain evidence="11">Cfx-K</strain>
    </source>
</reference>
<evidence type="ECO:0000313" key="12">
    <source>
        <dbReference type="Proteomes" id="UP000215027"/>
    </source>
</evidence>
<dbReference type="CDD" id="cd00596">
    <property type="entry name" value="Peptidase_M14_like"/>
    <property type="match status" value="1"/>
</dbReference>
<keyword evidence="5" id="KW-0862">Zinc</keyword>
<feature type="region of interest" description="Disordered" evidence="8">
    <location>
        <begin position="28"/>
        <end position="47"/>
    </location>
</feature>
<dbReference type="PROSITE" id="PS51257">
    <property type="entry name" value="PROKAR_LIPOPROTEIN"/>
    <property type="match status" value="1"/>
</dbReference>
<keyword evidence="6" id="KW-0482">Metalloprotease</keyword>
<feature type="domain" description="Peptidase M14" evidence="10">
    <location>
        <begin position="92"/>
        <end position="362"/>
    </location>
</feature>
<name>A0A160T7H9_9CHLR</name>
<dbReference type="Gene3D" id="3.40.630.10">
    <property type="entry name" value="Zn peptidases"/>
    <property type="match status" value="1"/>
</dbReference>
<feature type="active site" description="Proton donor/acceptor" evidence="7">
    <location>
        <position position="339"/>
    </location>
</feature>
<gene>
    <name evidence="11" type="ORF">CFX0092_B0065</name>
</gene>
<evidence type="ECO:0000256" key="4">
    <source>
        <dbReference type="ARBA" id="ARBA00022801"/>
    </source>
</evidence>
<dbReference type="KEGG" id="pbf:CFX0092_B0065"/>
<comment type="cofactor">
    <cofactor evidence="1">
        <name>Zn(2+)</name>
        <dbReference type="ChEBI" id="CHEBI:29105"/>
    </cofactor>
</comment>
<accession>A0A160T7H9</accession>
<dbReference type="GO" id="GO:0006508">
    <property type="term" value="P:proteolysis"/>
    <property type="evidence" value="ECO:0007669"/>
    <property type="project" value="UniProtKB-KW"/>
</dbReference>
<dbReference type="PANTHER" id="PTHR11705">
    <property type="entry name" value="PROTEASE FAMILY M14 CARBOXYPEPTIDASE A,B"/>
    <property type="match status" value="1"/>
</dbReference>
<keyword evidence="12" id="KW-1185">Reference proteome</keyword>
<keyword evidence="9" id="KW-0732">Signal</keyword>
<feature type="compositionally biased region" description="Low complexity" evidence="8">
    <location>
        <begin position="104"/>
        <end position="114"/>
    </location>
</feature>
<evidence type="ECO:0000256" key="6">
    <source>
        <dbReference type="ARBA" id="ARBA00023049"/>
    </source>
</evidence>
<dbReference type="EMBL" id="LN890656">
    <property type="protein sequence ID" value="CUS05599.1"/>
    <property type="molecule type" value="Genomic_DNA"/>
</dbReference>
<keyword evidence="3" id="KW-0645">Protease</keyword>
<evidence type="ECO:0000256" key="7">
    <source>
        <dbReference type="PROSITE-ProRule" id="PRU01379"/>
    </source>
</evidence>
<evidence type="ECO:0000313" key="11">
    <source>
        <dbReference type="EMBL" id="CUS05599.1"/>
    </source>
</evidence>
<evidence type="ECO:0000256" key="8">
    <source>
        <dbReference type="SAM" id="MobiDB-lite"/>
    </source>
</evidence>
<comment type="similarity">
    <text evidence="2 7">Belongs to the peptidase M14 family.</text>
</comment>
<dbReference type="InterPro" id="IPR000834">
    <property type="entry name" value="Peptidase_M14"/>
</dbReference>
<sequence>MAVRTIRRLIAAVLWPALVALVAACGGDVSPSPSPPPPATLPPPVVETGATAVQPDATTGQPDATAGPTTPLPAAPPASAPIQPVATTAAAPPDTAQPPPSPAVDPATTAPPAAATEPISRTIALSAGGRPITAYTLGTGDTAIVLVGGLHGGYEWNSILLAERLLDHFQGHPELLPAAVTLHVIPNANPDGLFAVLGFDGPFTPGNFPATDPTVYLPGRFNGNGVDLNRNWDCNWTADALWRDQPISGGASAFSEPETRGLRDTLLALDPAAVVFLHSAANAVYVAGCPTPHAASRDLALVYGQAAGYAVEETFDHYAITGDAGDWLTTQDIASFTVELFSHESLDWEQNLAGMVALLGYFTAD</sequence>
<feature type="chain" id="PRO_5007820098" description="Peptidase M14 domain-containing protein" evidence="9">
    <location>
        <begin position="25"/>
        <end position="365"/>
    </location>
</feature>
<evidence type="ECO:0000256" key="2">
    <source>
        <dbReference type="ARBA" id="ARBA00005988"/>
    </source>
</evidence>
<dbReference type="AlphaFoldDB" id="A0A160T7H9"/>
<proteinExistence type="inferred from homology"/>
<dbReference type="Pfam" id="PF00246">
    <property type="entry name" value="Peptidase_M14"/>
    <property type="match status" value="1"/>
</dbReference>
<dbReference type="GO" id="GO:0005615">
    <property type="term" value="C:extracellular space"/>
    <property type="evidence" value="ECO:0007669"/>
    <property type="project" value="TreeGrafter"/>
</dbReference>
<dbReference type="PROSITE" id="PS52035">
    <property type="entry name" value="PEPTIDASE_M14"/>
    <property type="match status" value="1"/>
</dbReference>
<keyword evidence="4" id="KW-0378">Hydrolase</keyword>
<evidence type="ECO:0000256" key="1">
    <source>
        <dbReference type="ARBA" id="ARBA00001947"/>
    </source>
</evidence>
<feature type="compositionally biased region" description="Pro residues" evidence="8">
    <location>
        <begin position="70"/>
        <end position="79"/>
    </location>
</feature>
<organism evidence="11 12">
    <name type="scientific">Candidatus Promineifilum breve</name>
    <dbReference type="NCBI Taxonomy" id="1806508"/>
    <lineage>
        <taxon>Bacteria</taxon>
        <taxon>Bacillati</taxon>
        <taxon>Chloroflexota</taxon>
        <taxon>Ardenticatenia</taxon>
        <taxon>Candidatus Promineifilales</taxon>
        <taxon>Candidatus Promineifilaceae</taxon>
        <taxon>Candidatus Promineifilum</taxon>
    </lineage>
</organism>
<feature type="compositionally biased region" description="Low complexity" evidence="8">
    <location>
        <begin position="80"/>
        <end position="94"/>
    </location>
</feature>
<dbReference type="PANTHER" id="PTHR11705:SF143">
    <property type="entry name" value="SLL0236 PROTEIN"/>
    <property type="match status" value="1"/>
</dbReference>
<evidence type="ECO:0000256" key="3">
    <source>
        <dbReference type="ARBA" id="ARBA00022670"/>
    </source>
</evidence>
<dbReference type="SMART" id="SM00631">
    <property type="entry name" value="Zn_pept"/>
    <property type="match status" value="1"/>
</dbReference>
<dbReference type="Proteomes" id="UP000215027">
    <property type="component" value="Chromosome II"/>
</dbReference>
<evidence type="ECO:0000256" key="5">
    <source>
        <dbReference type="ARBA" id="ARBA00022833"/>
    </source>
</evidence>
<dbReference type="GO" id="GO:0004181">
    <property type="term" value="F:metallocarboxypeptidase activity"/>
    <property type="evidence" value="ECO:0007669"/>
    <property type="project" value="InterPro"/>
</dbReference>
<evidence type="ECO:0000256" key="9">
    <source>
        <dbReference type="SAM" id="SignalP"/>
    </source>
</evidence>
<evidence type="ECO:0000259" key="10">
    <source>
        <dbReference type="PROSITE" id="PS52035"/>
    </source>
</evidence>
<feature type="signal peptide" evidence="9">
    <location>
        <begin position="1"/>
        <end position="24"/>
    </location>
</feature>
<dbReference type="RefSeq" id="WP_157913295.1">
    <property type="nucleotide sequence ID" value="NZ_LN890656.1"/>
</dbReference>
<feature type="compositionally biased region" description="Pro residues" evidence="8">
    <location>
        <begin position="32"/>
        <end position="45"/>
    </location>
</feature>
<feature type="region of interest" description="Disordered" evidence="8">
    <location>
        <begin position="54"/>
        <end position="114"/>
    </location>
</feature>
<protein>
    <recommendedName>
        <fullName evidence="10">Peptidase M14 domain-containing protein</fullName>
    </recommendedName>
</protein>
<dbReference type="OrthoDB" id="9811296at2"/>
<dbReference type="SUPFAM" id="SSF53187">
    <property type="entry name" value="Zn-dependent exopeptidases"/>
    <property type="match status" value="1"/>
</dbReference>
<dbReference type="GO" id="GO:0008270">
    <property type="term" value="F:zinc ion binding"/>
    <property type="evidence" value="ECO:0007669"/>
    <property type="project" value="InterPro"/>
</dbReference>